<reference evidence="1" key="1">
    <citation type="submission" date="2021-04" db="EMBL/GenBank/DDBJ databases">
        <title>Genome sequence of Woronichinia naegeliana from Washington state freshwater lake bloom.</title>
        <authorList>
            <person name="Dreher T.W."/>
        </authorList>
    </citation>
    <scope>NUCLEOTIDE SEQUENCE</scope>
    <source>
        <strain evidence="1">WA131</strain>
    </source>
</reference>
<dbReference type="EMBL" id="CP073041">
    <property type="protein sequence ID" value="UXE58625.1"/>
    <property type="molecule type" value="Genomic_DNA"/>
</dbReference>
<dbReference type="AlphaFoldDB" id="A0A977KUA1"/>
<protein>
    <submittedName>
        <fullName evidence="1">Uncharacterized protein</fullName>
    </submittedName>
</protein>
<evidence type="ECO:0000313" key="1">
    <source>
        <dbReference type="EMBL" id="UXE58625.1"/>
    </source>
</evidence>
<dbReference type="KEGG" id="wna:KA717_21595"/>
<organism evidence="1">
    <name type="scientific">Woronichinia naegeliana WA131</name>
    <dbReference type="NCBI Taxonomy" id="2824559"/>
    <lineage>
        <taxon>Bacteria</taxon>
        <taxon>Bacillati</taxon>
        <taxon>Cyanobacteriota</taxon>
        <taxon>Cyanophyceae</taxon>
        <taxon>Synechococcales</taxon>
        <taxon>Coelosphaeriaceae</taxon>
        <taxon>Woronichinia</taxon>
    </lineage>
</organism>
<gene>
    <name evidence="1" type="ORF">KA717_21595</name>
</gene>
<sequence length="235" mass="27407">MTILLKYSIKSDSCLSNIPPTLRELLNFACQEKYEELYEKNAGKISLDDMCLKILNNLKDKDELLTQKRYLYMALIMADAVEPTIKKKLHKDNRSQKVFQLINYLLIQKKVNNNLLDQKKLIAKIEKDLEKLFPEISFGLQEIDEAFDVFKNLVKTLVPSLSQNALLEILDDCFQGYAIFPGSENCRDLFNWWLLDVVPAVWNLVPPQQLYTIHGLQDYFDSHKEISSKKKVFRP</sequence>
<proteinExistence type="predicted"/>
<dbReference type="Proteomes" id="UP001065613">
    <property type="component" value="Chromosome"/>
</dbReference>
<name>A0A977KUA1_9CYAN</name>
<accession>A0A977KUA1</accession>